<comment type="caution">
    <text evidence="1">The sequence shown here is derived from an EMBL/GenBank/DDBJ whole genome shotgun (WGS) entry which is preliminary data.</text>
</comment>
<evidence type="ECO:0000313" key="2">
    <source>
        <dbReference type="Proteomes" id="UP001243009"/>
    </source>
</evidence>
<proteinExistence type="predicted"/>
<protein>
    <submittedName>
        <fullName evidence="1">Uncharacterized protein</fullName>
    </submittedName>
</protein>
<name>A0ABT9E221_9PROT</name>
<dbReference type="RefSeq" id="WP_305105073.1">
    <property type="nucleotide sequence ID" value="NZ_JAUTWS010000016.1"/>
</dbReference>
<organism evidence="1 2">
    <name type="scientific">Paracraurococcus lichenis</name>
    <dbReference type="NCBI Taxonomy" id="3064888"/>
    <lineage>
        <taxon>Bacteria</taxon>
        <taxon>Pseudomonadati</taxon>
        <taxon>Pseudomonadota</taxon>
        <taxon>Alphaproteobacteria</taxon>
        <taxon>Acetobacterales</taxon>
        <taxon>Roseomonadaceae</taxon>
        <taxon>Paracraurococcus</taxon>
    </lineage>
</organism>
<keyword evidence="2" id="KW-1185">Reference proteome</keyword>
<dbReference type="EMBL" id="JAUTWS010000016">
    <property type="protein sequence ID" value="MDO9710211.1"/>
    <property type="molecule type" value="Genomic_DNA"/>
</dbReference>
<sequence length="135" mass="14964">MAVRDWRKAREQMEREAIAALAELVADEEGALPPRDMATLAVVTAHQVPELVEMGAFQAGDFDDAALEAMAVVVDVAAGWEDEEEPLAGFVEDLDEHDLMRLGRAARVWARAVWTQMVPFSELEKQTTLDSLRQA</sequence>
<evidence type="ECO:0000313" key="1">
    <source>
        <dbReference type="EMBL" id="MDO9710211.1"/>
    </source>
</evidence>
<accession>A0ABT9E221</accession>
<gene>
    <name evidence="1" type="ORF">Q7A36_17795</name>
</gene>
<reference evidence="1 2" key="1">
    <citation type="submission" date="2023-08" db="EMBL/GenBank/DDBJ databases">
        <title>The draft genome sequence of Paracraurococcus sp. LOR1-02.</title>
        <authorList>
            <person name="Kingkaew E."/>
            <person name="Tanasupawat S."/>
        </authorList>
    </citation>
    <scope>NUCLEOTIDE SEQUENCE [LARGE SCALE GENOMIC DNA]</scope>
    <source>
        <strain evidence="1 2">LOR1-02</strain>
    </source>
</reference>
<dbReference type="Proteomes" id="UP001243009">
    <property type="component" value="Unassembled WGS sequence"/>
</dbReference>